<feature type="compositionally biased region" description="Basic residues" evidence="1">
    <location>
        <begin position="465"/>
        <end position="475"/>
    </location>
</feature>
<dbReference type="InterPro" id="IPR046879">
    <property type="entry name" value="KANL3/Tex30_Abhydrolase"/>
</dbReference>
<feature type="region of interest" description="Disordered" evidence="1">
    <location>
        <begin position="1"/>
        <end position="34"/>
    </location>
</feature>
<dbReference type="AlphaFoldDB" id="A0AB34J3E6"/>
<gene>
    <name evidence="3" type="ORF">AB1Y20_005142</name>
</gene>
<feature type="region of interest" description="Disordered" evidence="1">
    <location>
        <begin position="398"/>
        <end position="417"/>
    </location>
</feature>
<feature type="compositionally biased region" description="Basic residues" evidence="1">
    <location>
        <begin position="16"/>
        <end position="26"/>
    </location>
</feature>
<comment type="caution">
    <text evidence="3">The sequence shown here is derived from an EMBL/GenBank/DDBJ whole genome shotgun (WGS) entry which is preliminary data.</text>
</comment>
<dbReference type="PANTHER" id="PTHR13136">
    <property type="entry name" value="TESTIS DEVELOPMENT PROTEIN PRTD"/>
    <property type="match status" value="1"/>
</dbReference>
<feature type="region of interest" description="Disordered" evidence="1">
    <location>
        <begin position="422"/>
        <end position="475"/>
    </location>
</feature>
<evidence type="ECO:0000313" key="4">
    <source>
        <dbReference type="Proteomes" id="UP001515480"/>
    </source>
</evidence>
<feature type="domain" description="KANL3/Tex30 alpha/beta hydrolase-like" evidence="2">
    <location>
        <begin position="68"/>
        <end position="249"/>
    </location>
</feature>
<dbReference type="PANTHER" id="PTHR13136:SF11">
    <property type="entry name" value="TESTIS-EXPRESSED PROTEIN 30"/>
    <property type="match status" value="1"/>
</dbReference>
<dbReference type="InterPro" id="IPR029058">
    <property type="entry name" value="AB_hydrolase_fold"/>
</dbReference>
<reference evidence="3 4" key="1">
    <citation type="journal article" date="2024" name="Science">
        <title>Giant polyketide synthase enzymes in the biosynthesis of giant marine polyether toxins.</title>
        <authorList>
            <person name="Fallon T.R."/>
            <person name="Shende V.V."/>
            <person name="Wierzbicki I.H."/>
            <person name="Pendleton A.L."/>
            <person name="Watervoot N.F."/>
            <person name="Auber R.P."/>
            <person name="Gonzalez D.J."/>
            <person name="Wisecaver J.H."/>
            <person name="Moore B.S."/>
        </authorList>
    </citation>
    <scope>NUCLEOTIDE SEQUENCE [LARGE SCALE GENOMIC DNA]</scope>
    <source>
        <strain evidence="3 4">12B1</strain>
    </source>
</reference>
<protein>
    <recommendedName>
        <fullName evidence="2">KANL3/Tex30 alpha/beta hydrolase-like domain-containing protein</fullName>
    </recommendedName>
</protein>
<evidence type="ECO:0000259" key="2">
    <source>
        <dbReference type="Pfam" id="PF20408"/>
    </source>
</evidence>
<dbReference type="Gene3D" id="3.40.50.1820">
    <property type="entry name" value="alpha/beta hydrolase"/>
    <property type="match status" value="1"/>
</dbReference>
<feature type="region of interest" description="Disordered" evidence="1">
    <location>
        <begin position="286"/>
        <end position="314"/>
    </location>
</feature>
<evidence type="ECO:0000256" key="1">
    <source>
        <dbReference type="SAM" id="MobiDB-lite"/>
    </source>
</evidence>
<sequence>MAKQRLGSNKSETKAKRSKSKGKKRTMAMEKQSARHKLKATILASAMPSRGKFEAALAAEASAHVGRAVVLAHGAGGSSAHASMKAWRRRLLPFCDDVLLFNFPRPYRMPRLVGAFHDAIDRARREGHTRVVLAGVGLGARVALHLAAELPADDGEPVPPLAAALRQMLVGVVALSYPMLRAGSDERRDGPIRGLKASAPPVLFVSGSEDASMDAAALESARRACEATTEAVVVHGTDQSLSARSGTHLEADVIGTTDRAIGGFMERVLGSAEQYSKKRKVKVAPKKKVTIREGRETSPTSPGEAREEDKPPPQLDLSKVAEIEVSGCGCDELNGTYRADAVRDGVPSYRQVHGKFTIERDSAPGQLTQWCICIEYGFASCYFIDCEDDLPPSDGWSIGEGYPGPPPVLSGPGGLKSATEVAVSGSQHKEVRHQVAPQKKPTRAGHAPGSMSTRRKKRLQDNKLGIKKRKHFKVK</sequence>
<dbReference type="InterPro" id="IPR026555">
    <property type="entry name" value="NSL3/Tex30"/>
</dbReference>
<dbReference type="EMBL" id="JBGBPQ010000013">
    <property type="protein sequence ID" value="KAL1511857.1"/>
    <property type="molecule type" value="Genomic_DNA"/>
</dbReference>
<dbReference type="Pfam" id="PF20408">
    <property type="entry name" value="Abhydrolase_11"/>
    <property type="match status" value="1"/>
</dbReference>
<keyword evidence="4" id="KW-1185">Reference proteome</keyword>
<organism evidence="3 4">
    <name type="scientific">Prymnesium parvum</name>
    <name type="common">Toxic golden alga</name>
    <dbReference type="NCBI Taxonomy" id="97485"/>
    <lineage>
        <taxon>Eukaryota</taxon>
        <taxon>Haptista</taxon>
        <taxon>Haptophyta</taxon>
        <taxon>Prymnesiophyceae</taxon>
        <taxon>Prymnesiales</taxon>
        <taxon>Prymnesiaceae</taxon>
        <taxon>Prymnesium</taxon>
    </lineage>
</organism>
<dbReference type="Proteomes" id="UP001515480">
    <property type="component" value="Unassembled WGS sequence"/>
</dbReference>
<proteinExistence type="predicted"/>
<dbReference type="SUPFAM" id="SSF53474">
    <property type="entry name" value="alpha/beta-Hydrolases"/>
    <property type="match status" value="1"/>
</dbReference>
<evidence type="ECO:0000313" key="3">
    <source>
        <dbReference type="EMBL" id="KAL1511857.1"/>
    </source>
</evidence>
<feature type="compositionally biased region" description="Polar residues" evidence="1">
    <location>
        <begin position="1"/>
        <end position="10"/>
    </location>
</feature>
<name>A0AB34J3E6_PRYPA</name>
<accession>A0AB34J3E6</accession>